<reference evidence="1 2" key="1">
    <citation type="submission" date="2019-08" db="EMBL/GenBank/DDBJ databases">
        <title>Deep-cultivation of Planctomycetes and their phenomic and genomic characterization uncovers novel biology.</title>
        <authorList>
            <person name="Wiegand S."/>
            <person name="Jogler M."/>
            <person name="Boedeker C."/>
            <person name="Pinto D."/>
            <person name="Vollmers J."/>
            <person name="Rivas-Marin E."/>
            <person name="Kohn T."/>
            <person name="Peeters S.H."/>
            <person name="Heuer A."/>
            <person name="Rast P."/>
            <person name="Oberbeckmann S."/>
            <person name="Bunk B."/>
            <person name="Jeske O."/>
            <person name="Meyerdierks A."/>
            <person name="Storesund J.E."/>
            <person name="Kallscheuer N."/>
            <person name="Luecker S."/>
            <person name="Lage O.M."/>
            <person name="Pohl T."/>
            <person name="Merkel B.J."/>
            <person name="Hornburger P."/>
            <person name="Mueller R.-W."/>
            <person name="Bruemmer F."/>
            <person name="Labrenz M."/>
            <person name="Spormann A.M."/>
            <person name="Op den Camp H."/>
            <person name="Overmann J."/>
            <person name="Amann R."/>
            <person name="Jetten M.S.M."/>
            <person name="Mascher T."/>
            <person name="Medema M.H."/>
            <person name="Devos D.P."/>
            <person name="Kaster A.-K."/>
            <person name="Ovreas L."/>
            <person name="Rohde M."/>
            <person name="Galperin M.Y."/>
            <person name="Jogler C."/>
        </authorList>
    </citation>
    <scope>NUCLEOTIDE SEQUENCE [LARGE SCALE GENOMIC DNA]</scope>
    <source>
        <strain evidence="1 2">OJF2</strain>
    </source>
</reference>
<keyword evidence="2" id="KW-1185">Reference proteome</keyword>
<evidence type="ECO:0000313" key="2">
    <source>
        <dbReference type="Proteomes" id="UP000324233"/>
    </source>
</evidence>
<dbReference type="EMBL" id="CP042997">
    <property type="protein sequence ID" value="QEH34985.1"/>
    <property type="molecule type" value="Genomic_DNA"/>
</dbReference>
<dbReference type="Proteomes" id="UP000324233">
    <property type="component" value="Chromosome"/>
</dbReference>
<accession>A0A5B9W4F7</accession>
<sequence length="1291" mass="144259">MSDQSAPRPWEVVYRRILDGFTEHELEEFVVRHLRGLAKDTESLRLEVITTKPSLAAKAFDVVQWCEQRGLMDHLASSIDLDRGAAVGQSEVVRLLRAELRYVLEEAGRRAGRPLPDYAGLEGSLVKFILARGLTRSLTRLDGEEMERRRARGSFEELDVLPSDEGSDAAVQVSRRERAAAVRERVARPIVGWDEVAAGLKHAIVLADPGYGKTTLLLAETARRCNEAIEALSRPEAASTSAPFGLFVRALELGEKLPADIHSPRGLDSLLDMIATRLGLDPSGRRWVGSRIREGACLVAIDGLDELPPGLRRRLDAHLATLVRQSPEVRLCFSSRFAGFVSPPVGVAAEDHFEILALDDLQMDQALERWLAPEVPRDRDAVRRGLDLHPDLRELLRCPLLLNLACRAIQRSVSIPRGSIPRWETSGDLLDHFLDDAVQRWTDPASWAYPGQEREIPTRDQASRLRPFLASLALRMWRESADRTIWDRESVGAYVDALRPQFPALGQRPDLLGDLLKAGVLVPLGPDTPDTALGFAHRSIGEFLAACALASEEVAETLAAHMWNPSAERVIVFLAGRVRDPSALLDYLLKKERTDCFAHPRALAALCLAELRKSALDGVRGLVDRISSDVLHLLLNNHQCFRTYRHVEHLWRAVPPIFLANGSVRFLLLREFSEDEAQEPLRILLPDEPTQEGEEERPFAELLIQAFDHWSSSVRMFALEVIRVIGARVNRPDVICALSRMLEWPSDGGQELLTAGWQTAMASLGATFLDEAVQLELAKILEEPSERALERGNERISRIWRGPDYTGVPELWMAGAKYYACHAIEDLAKRARGTRFAHPSFVDRLGQILSHSEDSFVRSWTLETAAALGQTPLPEALKSPLRALVRDPVHRVKVLKTARSLPDLATDREFLAEVAEILLLGDLEEETRAEAVSTLAELRRESGDAMDALRIERLTVDPSSRVRIAAIEGLAILFARPVADEDLERLAFSLEDEDDSVRSKAVEVLGEVCRSSRDPRYFDRLRSAAMQGPRYFESYRTLLRLADNLGRLDLVDEIIEELEGPGLASSILEHWPIEELAAELAMFLDDADASLVRFLLTLKELRGDEDLRQRSSRLFAALSWNEAVLGHLYRRLVRSAAEPARDEKTLQVLDALASPHSRERETWRSILRVVEDLSHDSNPAVREYAASILGKTGPPDRKLRDSTSLALALACEETQRREDALRTLAEATEPDLSDGVIRGIFRVFEGTGIELRAETAQVIGRYHELGIRFFMDAGPEGRIWTARRVSDLSGP</sequence>
<gene>
    <name evidence="1" type="ORF">OJF2_35300</name>
</gene>
<dbReference type="SUPFAM" id="SSF48371">
    <property type="entry name" value="ARM repeat"/>
    <property type="match status" value="2"/>
</dbReference>
<protein>
    <submittedName>
        <fullName evidence="1">HEAT repeat protein</fullName>
    </submittedName>
</protein>
<dbReference type="KEGG" id="agv:OJF2_35300"/>
<name>A0A5B9W4F7_9BACT</name>
<dbReference type="OrthoDB" id="434212at2"/>
<dbReference type="InterPro" id="IPR016024">
    <property type="entry name" value="ARM-type_fold"/>
</dbReference>
<dbReference type="Pfam" id="PF13646">
    <property type="entry name" value="HEAT_2"/>
    <property type="match status" value="1"/>
</dbReference>
<dbReference type="InterPro" id="IPR011989">
    <property type="entry name" value="ARM-like"/>
</dbReference>
<evidence type="ECO:0000313" key="1">
    <source>
        <dbReference type="EMBL" id="QEH34985.1"/>
    </source>
</evidence>
<proteinExistence type="predicted"/>
<dbReference type="Gene3D" id="1.25.10.10">
    <property type="entry name" value="Leucine-rich Repeat Variant"/>
    <property type="match status" value="1"/>
</dbReference>
<organism evidence="1 2">
    <name type="scientific">Aquisphaera giovannonii</name>
    <dbReference type="NCBI Taxonomy" id="406548"/>
    <lineage>
        <taxon>Bacteria</taxon>
        <taxon>Pseudomonadati</taxon>
        <taxon>Planctomycetota</taxon>
        <taxon>Planctomycetia</taxon>
        <taxon>Isosphaerales</taxon>
        <taxon>Isosphaeraceae</taxon>
        <taxon>Aquisphaera</taxon>
    </lineage>
</organism>
<dbReference type="RefSeq" id="WP_148594839.1">
    <property type="nucleotide sequence ID" value="NZ_CP042997.1"/>
</dbReference>